<organism evidence="3 4">
    <name type="scientific">Chaetoceros tenuissimus</name>
    <dbReference type="NCBI Taxonomy" id="426638"/>
    <lineage>
        <taxon>Eukaryota</taxon>
        <taxon>Sar</taxon>
        <taxon>Stramenopiles</taxon>
        <taxon>Ochrophyta</taxon>
        <taxon>Bacillariophyta</taxon>
        <taxon>Coscinodiscophyceae</taxon>
        <taxon>Chaetocerotophycidae</taxon>
        <taxon>Chaetocerotales</taxon>
        <taxon>Chaetocerotaceae</taxon>
        <taxon>Chaetoceros</taxon>
    </lineage>
</organism>
<accession>A0AAD3H904</accession>
<evidence type="ECO:0000256" key="1">
    <source>
        <dbReference type="SAM" id="MobiDB-lite"/>
    </source>
</evidence>
<feature type="region of interest" description="Disordered" evidence="1">
    <location>
        <begin position="68"/>
        <end position="117"/>
    </location>
</feature>
<name>A0AAD3H904_9STRA</name>
<evidence type="ECO:0000313" key="4">
    <source>
        <dbReference type="Proteomes" id="UP001054902"/>
    </source>
</evidence>
<feature type="compositionally biased region" description="Low complexity" evidence="1">
    <location>
        <begin position="91"/>
        <end position="109"/>
    </location>
</feature>
<feature type="transmembrane region" description="Helical" evidence="2">
    <location>
        <begin position="29"/>
        <end position="48"/>
    </location>
</feature>
<dbReference type="EMBL" id="BLLK01000047">
    <property type="protein sequence ID" value="GFH54394.1"/>
    <property type="molecule type" value="Genomic_DNA"/>
</dbReference>
<sequence>MSRGNNRNKVNGPNAKKSTKGTSGNSSSLVYIALGAIITVALCMLLFITSSSSFKGALTMTGPQIPVHNTGPLHFQPQKKKKNSTSRKPQVKNNSSQQQSAAQKKSPSVHNASDQANDNTEFSPVFMAKSMAESATLDVGSFILEDGRKILLNRRFFLPKMDGKLFITVKDKDIGDAQINNAGFEWSQDKPVPVVQKGEKVIEIRTFPNISSLQPEHITLHHPHNSPFTVETNVEKVDSYFYFDSNTDSFRLKDDYAVFPAKPVKATLTNGQFDTTFQSHLALSGKYPPSLCKDGKTYGFSDLATLRSAINELGSFYAYAVERQTHYLKAMAERVNLEKSNPNYYVEEAHELPQYMKDYLNLVPDPFVICPHSHLKPLIHERVEPIYINAEDLIIQCEDYCVIDAPGTHMEFGPYSKNVLIKGLTFVGATDTSVVFREDGSVTTFEDCYFFHNAGQNAHGSVMDVNSTSSVELSRCEINEYSDKGGGTHQPHTLTLRAKANT</sequence>
<feature type="region of interest" description="Disordered" evidence="1">
    <location>
        <begin position="1"/>
        <end position="25"/>
    </location>
</feature>
<proteinExistence type="predicted"/>
<dbReference type="SUPFAM" id="SSF51126">
    <property type="entry name" value="Pectin lyase-like"/>
    <property type="match status" value="1"/>
</dbReference>
<dbReference type="Proteomes" id="UP001054902">
    <property type="component" value="Unassembled WGS sequence"/>
</dbReference>
<comment type="caution">
    <text evidence="3">The sequence shown here is derived from an EMBL/GenBank/DDBJ whole genome shotgun (WGS) entry which is preliminary data.</text>
</comment>
<evidence type="ECO:0000256" key="2">
    <source>
        <dbReference type="SAM" id="Phobius"/>
    </source>
</evidence>
<feature type="compositionally biased region" description="Polar residues" evidence="1">
    <location>
        <begin position="1"/>
        <end position="11"/>
    </location>
</feature>
<dbReference type="InterPro" id="IPR011050">
    <property type="entry name" value="Pectin_lyase_fold/virulence"/>
</dbReference>
<keyword evidence="4" id="KW-1185">Reference proteome</keyword>
<keyword evidence="2" id="KW-0812">Transmembrane</keyword>
<feature type="region of interest" description="Disordered" evidence="1">
    <location>
        <begin position="482"/>
        <end position="502"/>
    </location>
</feature>
<protein>
    <submittedName>
        <fullName evidence="3">Uncharacterized protein</fullName>
    </submittedName>
</protein>
<keyword evidence="2" id="KW-0472">Membrane</keyword>
<reference evidence="3 4" key="1">
    <citation type="journal article" date="2021" name="Sci. Rep.">
        <title>The genome of the diatom Chaetoceros tenuissimus carries an ancient integrated fragment of an extant virus.</title>
        <authorList>
            <person name="Hongo Y."/>
            <person name="Kimura K."/>
            <person name="Takaki Y."/>
            <person name="Yoshida Y."/>
            <person name="Baba S."/>
            <person name="Kobayashi G."/>
            <person name="Nagasaki K."/>
            <person name="Hano T."/>
            <person name="Tomaru Y."/>
        </authorList>
    </citation>
    <scope>NUCLEOTIDE SEQUENCE [LARGE SCALE GENOMIC DNA]</scope>
    <source>
        <strain evidence="3 4">NIES-3715</strain>
    </source>
</reference>
<keyword evidence="2" id="KW-1133">Transmembrane helix</keyword>
<evidence type="ECO:0000313" key="3">
    <source>
        <dbReference type="EMBL" id="GFH54394.1"/>
    </source>
</evidence>
<dbReference type="AlphaFoldDB" id="A0AAD3H904"/>
<gene>
    <name evidence="3" type="ORF">CTEN210_10870</name>
</gene>